<accession>A0A545AQU8</accession>
<sequence length="197" mass="20410">MLKLPRAQSPAAAATGPVRRKFARSAAALAPRGLGRQIARVVAGSAAVVTLAAGLTMVVADPAAALTVENGTWRAVGSQDPANSWGGTHKCDAGWSDIGASVQARKCGIRSANGQSVQGAIVIRNSRPTLVGVQVAFMMDTLHSGTFDIRWVCPDSGVGANSYSVCFGRTFQYTADKVGIHEAGANGVPLYLSEWTV</sequence>
<dbReference type="RefSeq" id="WP_142705995.1">
    <property type="nucleotide sequence ID" value="NZ_VIRS01000012.1"/>
</dbReference>
<reference evidence="1 2" key="1">
    <citation type="submission" date="2019-07" db="EMBL/GenBank/DDBJ databases">
        <title>Cryptosporangium phraense sp. nov., isolated from plant litter.</title>
        <authorList>
            <person name="Suriyachadkun C."/>
        </authorList>
    </citation>
    <scope>NUCLEOTIDE SEQUENCE [LARGE SCALE GENOMIC DNA]</scope>
    <source>
        <strain evidence="1 2">A-T 5661</strain>
    </source>
</reference>
<organism evidence="1 2">
    <name type="scientific">Cryptosporangium phraense</name>
    <dbReference type="NCBI Taxonomy" id="2593070"/>
    <lineage>
        <taxon>Bacteria</taxon>
        <taxon>Bacillati</taxon>
        <taxon>Actinomycetota</taxon>
        <taxon>Actinomycetes</taxon>
        <taxon>Cryptosporangiales</taxon>
        <taxon>Cryptosporangiaceae</taxon>
        <taxon>Cryptosporangium</taxon>
    </lineage>
</organism>
<dbReference type="AlphaFoldDB" id="A0A545AQU8"/>
<gene>
    <name evidence="1" type="ORF">FL583_18885</name>
</gene>
<dbReference type="Proteomes" id="UP000317982">
    <property type="component" value="Unassembled WGS sequence"/>
</dbReference>
<dbReference type="InParanoid" id="A0A545AQU8"/>
<name>A0A545AQU8_9ACTN</name>
<evidence type="ECO:0000313" key="2">
    <source>
        <dbReference type="Proteomes" id="UP000317982"/>
    </source>
</evidence>
<proteinExistence type="predicted"/>
<comment type="caution">
    <text evidence="1">The sequence shown here is derived from an EMBL/GenBank/DDBJ whole genome shotgun (WGS) entry which is preliminary data.</text>
</comment>
<protein>
    <submittedName>
        <fullName evidence="1">Uncharacterized protein</fullName>
    </submittedName>
</protein>
<evidence type="ECO:0000313" key="1">
    <source>
        <dbReference type="EMBL" id="TQS43694.1"/>
    </source>
</evidence>
<dbReference type="EMBL" id="VIRS01000012">
    <property type="protein sequence ID" value="TQS43694.1"/>
    <property type="molecule type" value="Genomic_DNA"/>
</dbReference>
<keyword evidence="2" id="KW-1185">Reference proteome</keyword>
<dbReference type="OrthoDB" id="4242268at2"/>